<dbReference type="EMBL" id="LACB01000008">
    <property type="protein sequence ID" value="KAJ9492622.1"/>
    <property type="molecule type" value="Genomic_DNA"/>
</dbReference>
<accession>A0AAI9TT70</accession>
<comment type="caution">
    <text evidence="1">The sequence shown here is derived from an EMBL/GenBank/DDBJ whole genome shotgun (WGS) entry which is preliminary data.</text>
</comment>
<evidence type="ECO:0000313" key="1">
    <source>
        <dbReference type="EMBL" id="KAJ9492622.1"/>
    </source>
</evidence>
<sequence>MCPGALLCTSHSSTGDLGKATHLISLDSIFNLTSTLFSATSRPFVWPSKGLNYSPILLFLPLLCRRLVVGFKAPLEHQSQRRSQSFFL</sequence>
<dbReference type="AlphaFoldDB" id="A0AAI9TT70"/>
<evidence type="ECO:0000313" key="2">
    <source>
        <dbReference type="Proteomes" id="UP001227192"/>
    </source>
</evidence>
<organism evidence="1 2">
    <name type="scientific">Penicillium thymicola</name>
    <dbReference type="NCBI Taxonomy" id="293382"/>
    <lineage>
        <taxon>Eukaryota</taxon>
        <taxon>Fungi</taxon>
        <taxon>Dikarya</taxon>
        <taxon>Ascomycota</taxon>
        <taxon>Pezizomycotina</taxon>
        <taxon>Eurotiomycetes</taxon>
        <taxon>Eurotiomycetidae</taxon>
        <taxon>Eurotiales</taxon>
        <taxon>Aspergillaceae</taxon>
        <taxon>Penicillium</taxon>
    </lineage>
</organism>
<reference evidence="1" key="2">
    <citation type="journal article" date="2016" name="Fungal Biol.">
        <title>Ochratoxin A production by Penicillium thymicola.</title>
        <authorList>
            <person name="Nguyen H.D.T."/>
            <person name="McMullin D.R."/>
            <person name="Ponomareva E."/>
            <person name="Riley R."/>
            <person name="Pomraning K.R."/>
            <person name="Baker S.E."/>
            <person name="Seifert K.A."/>
        </authorList>
    </citation>
    <scope>NUCLEOTIDE SEQUENCE</scope>
    <source>
        <strain evidence="1">DAOM 180753</strain>
    </source>
</reference>
<reference evidence="1" key="1">
    <citation type="submission" date="2015-06" db="EMBL/GenBank/DDBJ databases">
        <authorList>
            <person name="Nguyen H."/>
        </authorList>
    </citation>
    <scope>NUCLEOTIDE SEQUENCE</scope>
    <source>
        <strain evidence="1">DAOM 180753</strain>
    </source>
</reference>
<name>A0AAI9TT70_PENTH</name>
<gene>
    <name evidence="1" type="ORF">VN97_g575</name>
</gene>
<dbReference type="Proteomes" id="UP001227192">
    <property type="component" value="Unassembled WGS sequence"/>
</dbReference>
<proteinExistence type="predicted"/>
<keyword evidence="2" id="KW-1185">Reference proteome</keyword>
<protein>
    <submittedName>
        <fullName evidence="1">Uncharacterized protein</fullName>
    </submittedName>
</protein>